<dbReference type="InterPro" id="IPR036457">
    <property type="entry name" value="PPM-type-like_dom_sf"/>
</dbReference>
<evidence type="ECO:0000313" key="4">
    <source>
        <dbReference type="Proteomes" id="UP000613208"/>
    </source>
</evidence>
<dbReference type="PANTHER" id="PTHR43156:SF2">
    <property type="entry name" value="STAGE II SPORULATION PROTEIN E"/>
    <property type="match status" value="1"/>
</dbReference>
<evidence type="ECO:0000259" key="2">
    <source>
        <dbReference type="SMART" id="SM00331"/>
    </source>
</evidence>
<dbReference type="PANTHER" id="PTHR43156">
    <property type="entry name" value="STAGE II SPORULATION PROTEIN E-RELATED"/>
    <property type="match status" value="1"/>
</dbReference>
<dbReference type="Proteomes" id="UP000613208">
    <property type="component" value="Unassembled WGS sequence"/>
</dbReference>
<dbReference type="Pfam" id="PF07228">
    <property type="entry name" value="SpoIIE"/>
    <property type="match status" value="1"/>
</dbReference>
<dbReference type="SMART" id="SM00331">
    <property type="entry name" value="PP2C_SIG"/>
    <property type="match status" value="1"/>
</dbReference>
<dbReference type="InterPro" id="IPR001932">
    <property type="entry name" value="PPM-type_phosphatase-like_dom"/>
</dbReference>
<evidence type="ECO:0000313" key="3">
    <source>
        <dbReference type="EMBL" id="GFO85423.1"/>
    </source>
</evidence>
<dbReference type="EMBL" id="BLYI01000038">
    <property type="protein sequence ID" value="GFO85423.1"/>
    <property type="molecule type" value="Genomic_DNA"/>
</dbReference>
<protein>
    <recommendedName>
        <fullName evidence="2">PPM-type phosphatase domain-containing protein</fullName>
    </recommendedName>
</protein>
<sequence length="465" mass="53402">MEIARKREAEESRLLQEFHEMIDYNMKEMQQCLVAAGKLFCNYEKDSENRQCAREIVESVILKECVGCQERNSCRFTVEDKDRLGQMMEEQGGLSVADFRRCHTCQKAQDFVEEANRIYERELFSKSMERGILQMRQMVGKQYIEAGQMLGEFSGGQFRSSEENRKYYGKILKGFARSSMKVKEVYFYENQERGKQIYLYVKKRKGKEISARQAAALLSEIVEMKMELLPGQKKIIGHRYEMLGFAPAAKFHVLGGVLSRPYREGSPNGDSFSMDNMGKKRFVSMISDGMGTGAAASAESKRAIEILEELLGAGIHEDQAIRMWQSMFSFWTEKERYATLDYFQLDLFAGVGTFLKIGACPCFLKRKGKAEMIETESLPVGFSGSQLPFYRKKLESEDLILQISDGVLDALGEGAQEKIRNYMEEIRAIRPQAFVEQLFHKIEMAEGYEKSDDMTMLALGIWDKY</sequence>
<comment type="caution">
    <text evidence="3">The sequence shown here is derived from an EMBL/GenBank/DDBJ whole genome shotgun (WGS) entry which is preliminary data.</text>
</comment>
<reference evidence="3" key="1">
    <citation type="submission" date="2020-06" db="EMBL/GenBank/DDBJ databases">
        <title>Characterization of fructooligosaccharide metabolism and fructooligosaccharide-degrading enzymes in human commensal butyrate producers.</title>
        <authorList>
            <person name="Tanno H."/>
            <person name="Fujii T."/>
            <person name="Hirano K."/>
            <person name="Maeno S."/>
            <person name="Tonozuka T."/>
            <person name="Sakamoto M."/>
            <person name="Ohkuma M."/>
            <person name="Tochio T."/>
            <person name="Endo A."/>
        </authorList>
    </citation>
    <scope>NUCLEOTIDE SEQUENCE</scope>
    <source>
        <strain evidence="3">JCM 17466</strain>
    </source>
</reference>
<accession>A0A916Q6P4</accession>
<name>A0A916Q6P4_9FIRM</name>
<dbReference type="AlphaFoldDB" id="A0A916Q6P4"/>
<dbReference type="RefSeq" id="WP_201311131.1">
    <property type="nucleotide sequence ID" value="NZ_BLYI01000038.1"/>
</dbReference>
<keyword evidence="1" id="KW-0378">Hydrolase</keyword>
<gene>
    <name evidence="3" type="ORF">ANBU17_17700</name>
</gene>
<keyword evidence="4" id="KW-1185">Reference proteome</keyword>
<dbReference type="InterPro" id="IPR052016">
    <property type="entry name" value="Bact_Sigma-Reg"/>
</dbReference>
<evidence type="ECO:0000256" key="1">
    <source>
        <dbReference type="ARBA" id="ARBA00022801"/>
    </source>
</evidence>
<dbReference type="Gene3D" id="3.60.40.10">
    <property type="entry name" value="PPM-type phosphatase domain"/>
    <property type="match status" value="1"/>
</dbReference>
<dbReference type="GO" id="GO:0016791">
    <property type="term" value="F:phosphatase activity"/>
    <property type="evidence" value="ECO:0007669"/>
    <property type="project" value="TreeGrafter"/>
</dbReference>
<proteinExistence type="predicted"/>
<organism evidence="3 4">
    <name type="scientific">Anaerostipes butyraticus</name>
    <dbReference type="NCBI Taxonomy" id="645466"/>
    <lineage>
        <taxon>Bacteria</taxon>
        <taxon>Bacillati</taxon>
        <taxon>Bacillota</taxon>
        <taxon>Clostridia</taxon>
        <taxon>Lachnospirales</taxon>
        <taxon>Lachnospiraceae</taxon>
        <taxon>Anaerostipes</taxon>
    </lineage>
</organism>
<feature type="domain" description="PPM-type phosphatase" evidence="2">
    <location>
        <begin position="253"/>
        <end position="461"/>
    </location>
</feature>
<dbReference type="SUPFAM" id="SSF81606">
    <property type="entry name" value="PP2C-like"/>
    <property type="match status" value="1"/>
</dbReference>